<reference evidence="7" key="1">
    <citation type="journal article" date="2015" name="ISME J.">
        <title>Draft Genome Sequence of Streptomyces incarnatus NRRL8089, which Produces the Nucleoside Antibiotic Sinefungin.</title>
        <authorList>
            <person name="Oshima K."/>
            <person name="Hattori M."/>
            <person name="Shimizu H."/>
            <person name="Fukuda K."/>
            <person name="Nemoto M."/>
            <person name="Inagaki K."/>
            <person name="Tamura T."/>
        </authorList>
    </citation>
    <scope>NUCLEOTIDE SEQUENCE</scope>
    <source>
        <strain evidence="7">FACHB-1277</strain>
    </source>
</reference>
<dbReference type="Proteomes" id="UP000631421">
    <property type="component" value="Unassembled WGS sequence"/>
</dbReference>
<dbReference type="Gene3D" id="3.40.50.11380">
    <property type="match status" value="1"/>
</dbReference>
<dbReference type="PANTHER" id="PTHR44835">
    <property type="entry name" value="UDP-N-ACETYLGLUCOSAMINE--PEPTIDE N-ACETYLGLUCOSAMINYLTRANSFERASE SPINDLY-RELATED"/>
    <property type="match status" value="1"/>
</dbReference>
<proteinExistence type="predicted"/>
<dbReference type="InterPro" id="IPR029489">
    <property type="entry name" value="OGT/SEC/SPY_C"/>
</dbReference>
<dbReference type="Gene3D" id="3.40.50.2000">
    <property type="entry name" value="Glycogen Phosphorylase B"/>
    <property type="match status" value="1"/>
</dbReference>
<evidence type="ECO:0000313" key="7">
    <source>
        <dbReference type="EMBL" id="MBD2151156.1"/>
    </source>
</evidence>
<evidence type="ECO:0000259" key="6">
    <source>
        <dbReference type="Pfam" id="PF13844"/>
    </source>
</evidence>
<feature type="domain" description="O-GlcNAc transferase C-terminal" evidence="6">
    <location>
        <begin position="547"/>
        <end position="735"/>
    </location>
</feature>
<dbReference type="PANTHER" id="PTHR44835:SF1">
    <property type="entry name" value="PROTEIN O-GLCNAC TRANSFERASE"/>
    <property type="match status" value="1"/>
</dbReference>
<evidence type="ECO:0000256" key="3">
    <source>
        <dbReference type="ARBA" id="ARBA00022679"/>
    </source>
</evidence>
<accession>A0A926UUL1</accession>
<dbReference type="Pfam" id="PF13844">
    <property type="entry name" value="Glyco_transf_41"/>
    <property type="match status" value="2"/>
</dbReference>
<feature type="domain" description="O-GlcNAc transferase C-terminal" evidence="6">
    <location>
        <begin position="372"/>
        <end position="537"/>
    </location>
</feature>
<organism evidence="7 8">
    <name type="scientific">Pseudanabaena cinerea FACHB-1277</name>
    <dbReference type="NCBI Taxonomy" id="2949581"/>
    <lineage>
        <taxon>Bacteria</taxon>
        <taxon>Bacillati</taxon>
        <taxon>Cyanobacteriota</taxon>
        <taxon>Cyanophyceae</taxon>
        <taxon>Pseudanabaenales</taxon>
        <taxon>Pseudanabaenaceae</taxon>
        <taxon>Pseudanabaena</taxon>
        <taxon>Pseudanabaena cinerea</taxon>
    </lineage>
</organism>
<dbReference type="EMBL" id="JACJPY010000044">
    <property type="protein sequence ID" value="MBD2151156.1"/>
    <property type="molecule type" value="Genomic_DNA"/>
</dbReference>
<keyword evidence="2" id="KW-0328">Glycosyltransferase</keyword>
<comment type="caution">
    <text evidence="7">The sequence shown here is derived from an EMBL/GenBank/DDBJ whole genome shotgun (WGS) entry which is preliminary data.</text>
</comment>
<evidence type="ECO:0000256" key="4">
    <source>
        <dbReference type="ARBA" id="ARBA00022737"/>
    </source>
</evidence>
<evidence type="ECO:0000256" key="1">
    <source>
        <dbReference type="ARBA" id="ARBA00004922"/>
    </source>
</evidence>
<evidence type="ECO:0000256" key="5">
    <source>
        <dbReference type="ARBA" id="ARBA00022803"/>
    </source>
</evidence>
<dbReference type="InterPro" id="IPR051939">
    <property type="entry name" value="Glycosyltr_41/O-GlcNAc_trsf"/>
</dbReference>
<name>A0A926UUL1_9CYAN</name>
<evidence type="ECO:0000313" key="8">
    <source>
        <dbReference type="Proteomes" id="UP000631421"/>
    </source>
</evidence>
<dbReference type="AlphaFoldDB" id="A0A926UUL1"/>
<reference evidence="7" key="2">
    <citation type="submission" date="2020-08" db="EMBL/GenBank/DDBJ databases">
        <authorList>
            <person name="Chen M."/>
            <person name="Teng W."/>
            <person name="Zhao L."/>
            <person name="Hu C."/>
            <person name="Zhou Y."/>
            <person name="Han B."/>
            <person name="Song L."/>
            <person name="Shu W."/>
        </authorList>
    </citation>
    <scope>NUCLEOTIDE SEQUENCE</scope>
    <source>
        <strain evidence="7">FACHB-1277</strain>
    </source>
</reference>
<keyword evidence="4" id="KW-0677">Repeat</keyword>
<dbReference type="GO" id="GO:0016757">
    <property type="term" value="F:glycosyltransferase activity"/>
    <property type="evidence" value="ECO:0007669"/>
    <property type="project" value="UniProtKB-KW"/>
</dbReference>
<keyword evidence="3 7" id="KW-0808">Transferase</keyword>
<gene>
    <name evidence="7" type="ORF">H6F44_13645</name>
</gene>
<sequence>MNNNQWHSESYKALLQKDYAEVTKIYQKKIDEQPEKAFIHTDYFYLGLAQLLQGQEIEAQLTWMNCLTEETSLEQIESWTAELVNILCTEVKRQYEIAEYNVAWLICQHIHEIDGNNLDYLLLNGLISLKRNTLEDDDPSFAELISSLQSSLHSWDFGLLWELWETLTKYPPFPYLVELTKACIALTENPQDFAYRLIYCAVELAFFYRRSDLGIALLEICQTTLPEEVEVLHHLSCMYQDAGKYDLGVTTAQKNYKLSTRLVDRFFANAILLRAYLNQGNSWQNALATFAEQQALLNSLITEQPQNLQQAIINRLYTANFFAPYFQDKPRENRHIQNQIGQLCQSNLKSSSNLDLTEKMQDFRKRLDLSTDSNNELTRKLKIGYIGQGMASHSVGWLARWLIRHHNREKFELYGYFQTYRQNNDDLQAWYEQQMDGVYRAGVDDDGKYEDFDNLAKKIYQDQIDILVDIDSITLDGTCGTMARKPAPIQVTWLGWDASGIPAIDYFIADPYVLPNDAEEYYQEKIWRLPQTYIAVDGFEIAVPSLRRDQLDIPADAVVYLSAQRGYKRHIDTVRLQLQIIKSVPNSYFLIKGIADQGAIQEYFNQLAIEEGVDTSCLRFLPPTASEAIHRANLGVADIVLDTYPYNGATTTLETLWMCIPLVTRVGEQFSARNSYGMMMNAGVSEGIAWTDAEYVEWGIKLGKDAQLRQDIAMKLKASRQTSPLWNAKQFTLEMEKAYEQMWRKFVLG</sequence>
<dbReference type="RefSeq" id="WP_190351575.1">
    <property type="nucleotide sequence ID" value="NZ_JACJPY010000044.1"/>
</dbReference>
<keyword evidence="8" id="KW-1185">Reference proteome</keyword>
<protein>
    <submittedName>
        <fullName evidence="7">O-linked N-acetylglucosamine transferase, SPINDLY family protein</fullName>
    </submittedName>
</protein>
<evidence type="ECO:0000256" key="2">
    <source>
        <dbReference type="ARBA" id="ARBA00022676"/>
    </source>
</evidence>
<keyword evidence="5" id="KW-0802">TPR repeat</keyword>
<comment type="pathway">
    <text evidence="1">Protein modification; protein glycosylation.</text>
</comment>